<dbReference type="Gene3D" id="3.90.226.10">
    <property type="entry name" value="2-enoyl-CoA Hydratase, Chain A, domain 1"/>
    <property type="match status" value="1"/>
</dbReference>
<dbReference type="SUPFAM" id="SSF52096">
    <property type="entry name" value="ClpP/crotonase"/>
    <property type="match status" value="1"/>
</dbReference>
<dbReference type="CDD" id="cd06558">
    <property type="entry name" value="crotonase-like"/>
    <property type="match status" value="1"/>
</dbReference>
<dbReference type="Proteomes" id="UP000203464">
    <property type="component" value="Unassembled WGS sequence"/>
</dbReference>
<protein>
    <submittedName>
        <fullName evidence="2">Putative enoyl-CoA hydratase echA8</fullName>
        <ecNumber evidence="2">4.2.1.17</ecNumber>
    </submittedName>
</protein>
<organism evidence="2 3">
    <name type="scientific">Octadecabacter ascidiaceicola</name>
    <dbReference type="NCBI Taxonomy" id="1655543"/>
    <lineage>
        <taxon>Bacteria</taxon>
        <taxon>Pseudomonadati</taxon>
        <taxon>Pseudomonadota</taxon>
        <taxon>Alphaproteobacteria</taxon>
        <taxon>Rhodobacterales</taxon>
        <taxon>Roseobacteraceae</taxon>
        <taxon>Octadecabacter</taxon>
    </lineage>
</organism>
<dbReference type="AlphaFoldDB" id="A0A238JL27"/>
<dbReference type="Pfam" id="PF00378">
    <property type="entry name" value="ECH_1"/>
    <property type="match status" value="1"/>
</dbReference>
<dbReference type="GO" id="GO:0004300">
    <property type="term" value="F:enoyl-CoA hydratase activity"/>
    <property type="evidence" value="ECO:0007669"/>
    <property type="project" value="UniProtKB-EC"/>
</dbReference>
<gene>
    <name evidence="2" type="primary">echA8_1</name>
    <name evidence="2" type="ORF">OCA8868_00095</name>
</gene>
<dbReference type="InterPro" id="IPR029045">
    <property type="entry name" value="ClpP/crotonase-like_dom_sf"/>
</dbReference>
<evidence type="ECO:0000256" key="1">
    <source>
        <dbReference type="ARBA" id="ARBA00005254"/>
    </source>
</evidence>
<accession>A0A238JL27</accession>
<dbReference type="NCBIfam" id="NF005675">
    <property type="entry name" value="PRK07468.1"/>
    <property type="match status" value="1"/>
</dbReference>
<dbReference type="InterPro" id="IPR051683">
    <property type="entry name" value="Enoyl-CoA_Hydratase/Isomerase"/>
</dbReference>
<evidence type="ECO:0000313" key="2">
    <source>
        <dbReference type="EMBL" id="SMX30914.1"/>
    </source>
</evidence>
<keyword evidence="2" id="KW-0456">Lyase</keyword>
<name>A0A238JL27_9RHOB</name>
<dbReference type="OrthoDB" id="9795613at2"/>
<proteinExistence type="inferred from homology"/>
<dbReference type="PANTHER" id="PTHR42964:SF1">
    <property type="entry name" value="POLYKETIDE BIOSYNTHESIS ENOYL-COA HYDRATASE PKSH-RELATED"/>
    <property type="match status" value="1"/>
</dbReference>
<dbReference type="EMBL" id="FXYD01000001">
    <property type="protein sequence ID" value="SMX30914.1"/>
    <property type="molecule type" value="Genomic_DNA"/>
</dbReference>
<dbReference type="PANTHER" id="PTHR42964">
    <property type="entry name" value="ENOYL-COA HYDRATASE"/>
    <property type="match status" value="1"/>
</dbReference>
<reference evidence="3" key="1">
    <citation type="submission" date="2017-05" db="EMBL/GenBank/DDBJ databases">
        <authorList>
            <person name="Rodrigo-Torres L."/>
            <person name="Arahal R. D."/>
            <person name="Lucena T."/>
        </authorList>
    </citation>
    <scope>NUCLEOTIDE SEQUENCE [LARGE SCALE GENOMIC DNA]</scope>
    <source>
        <strain evidence="3">CECT 8868</strain>
    </source>
</reference>
<sequence>MTEYQTLNVKIDDQGVAFVEMNRPEKRNALSSQMMDDLTDVAATLGTDLNIRAIVLSGNGDIFCAGGDLDWMKEQIAADRETRMAEAGRLAAMLGALNTMPKPLIGRIHGAALGGGIGMACVCDVAIAQTGTKFGLTETRLGLIPATIGPYVIARMGEGFARRVFMSARIFGAEEAQTLGIIAKHVDAADIDAAIAAEVEPYLNVAPAAVGAAKRLARGLGPVIDQAAIDYSIEQLANTWEGEEAAHGLDAFLTKSAPRWAKPKST</sequence>
<dbReference type="EC" id="4.2.1.17" evidence="2"/>
<dbReference type="RefSeq" id="WP_093994606.1">
    <property type="nucleotide sequence ID" value="NZ_FXYD01000001.1"/>
</dbReference>
<dbReference type="InterPro" id="IPR001753">
    <property type="entry name" value="Enoyl-CoA_hydra/iso"/>
</dbReference>
<comment type="similarity">
    <text evidence="1">Belongs to the enoyl-CoA hydratase/isomerase family.</text>
</comment>
<evidence type="ECO:0000313" key="3">
    <source>
        <dbReference type="Proteomes" id="UP000203464"/>
    </source>
</evidence>
<keyword evidence="3" id="KW-1185">Reference proteome</keyword>